<evidence type="ECO:0000256" key="5">
    <source>
        <dbReference type="ARBA" id="ARBA00023136"/>
    </source>
</evidence>
<dbReference type="InterPro" id="IPR042106">
    <property type="entry name" value="Nuo/plastoQ_OxRdtase_6_NuoJ"/>
</dbReference>
<feature type="transmembrane region" description="Helical" evidence="6">
    <location>
        <begin position="6"/>
        <end position="22"/>
    </location>
</feature>
<feature type="domain" description="MrpA C-terminal/MbhD" evidence="7">
    <location>
        <begin position="8"/>
        <end position="73"/>
    </location>
</feature>
<evidence type="ECO:0000256" key="1">
    <source>
        <dbReference type="ARBA" id="ARBA00004651"/>
    </source>
</evidence>
<name>A0A7W4PP56_9PROT</name>
<keyword evidence="9" id="KW-1185">Reference proteome</keyword>
<feature type="transmembrane region" description="Helical" evidence="6">
    <location>
        <begin position="27"/>
        <end position="45"/>
    </location>
</feature>
<feature type="transmembrane region" description="Helical" evidence="6">
    <location>
        <begin position="51"/>
        <end position="69"/>
    </location>
</feature>
<gene>
    <name evidence="8" type="ORF">HLH28_17135</name>
</gene>
<dbReference type="EMBL" id="JABEQM010000022">
    <property type="protein sequence ID" value="MBB2203274.1"/>
    <property type="molecule type" value="Genomic_DNA"/>
</dbReference>
<evidence type="ECO:0000313" key="8">
    <source>
        <dbReference type="EMBL" id="MBB2203274.1"/>
    </source>
</evidence>
<keyword evidence="4 6" id="KW-1133">Transmembrane helix</keyword>
<evidence type="ECO:0000256" key="2">
    <source>
        <dbReference type="ARBA" id="ARBA00022475"/>
    </source>
</evidence>
<comment type="subcellular location">
    <subcellularLocation>
        <location evidence="1">Cell membrane</location>
        <topology evidence="1">Multi-pass membrane protein</topology>
    </subcellularLocation>
</comment>
<comment type="caution">
    <text evidence="8">The sequence shown here is derived from an EMBL/GenBank/DDBJ whole genome shotgun (WGS) entry which is preliminary data.</text>
</comment>
<dbReference type="AlphaFoldDB" id="A0A7W4PP56"/>
<organism evidence="8 9">
    <name type="scientific">Gluconacetobacter tumulisoli</name>
    <dbReference type="NCBI Taxonomy" id="1286189"/>
    <lineage>
        <taxon>Bacteria</taxon>
        <taxon>Pseudomonadati</taxon>
        <taxon>Pseudomonadota</taxon>
        <taxon>Alphaproteobacteria</taxon>
        <taxon>Acetobacterales</taxon>
        <taxon>Acetobacteraceae</taxon>
        <taxon>Gluconacetobacter</taxon>
    </lineage>
</organism>
<sequence>MIVPLLILLAIISGSAVVLVRAPRQQIVALGVNGLVLALLFAVLLAPDVALAEIVVGAAITPLLFLVTLSSMRMDRRREPEA</sequence>
<accession>A0A7W4PP56</accession>
<dbReference type="RefSeq" id="WP_182961474.1">
    <property type="nucleotide sequence ID" value="NZ_JABEQM010000022.1"/>
</dbReference>
<proteinExistence type="predicted"/>
<dbReference type="Proteomes" id="UP000578030">
    <property type="component" value="Unassembled WGS sequence"/>
</dbReference>
<evidence type="ECO:0000313" key="9">
    <source>
        <dbReference type="Proteomes" id="UP000578030"/>
    </source>
</evidence>
<dbReference type="Pfam" id="PF13244">
    <property type="entry name" value="MbhD"/>
    <property type="match status" value="1"/>
</dbReference>
<dbReference type="Gene3D" id="1.20.120.1200">
    <property type="entry name" value="NADH-ubiquinone/plastoquinone oxidoreductase chain 6, subunit NuoJ"/>
    <property type="match status" value="1"/>
</dbReference>
<protein>
    <submittedName>
        <fullName evidence="8">DUF4040 domain-containing protein</fullName>
    </submittedName>
</protein>
<keyword evidence="2" id="KW-1003">Cell membrane</keyword>
<evidence type="ECO:0000256" key="6">
    <source>
        <dbReference type="SAM" id="Phobius"/>
    </source>
</evidence>
<dbReference type="InterPro" id="IPR025383">
    <property type="entry name" value="MrpA_C/MbhD"/>
</dbReference>
<evidence type="ECO:0000256" key="4">
    <source>
        <dbReference type="ARBA" id="ARBA00022989"/>
    </source>
</evidence>
<reference evidence="8 9" key="1">
    <citation type="submission" date="2020-04" db="EMBL/GenBank/DDBJ databases">
        <title>Description of novel Gluconacetobacter.</title>
        <authorList>
            <person name="Sombolestani A."/>
        </authorList>
    </citation>
    <scope>NUCLEOTIDE SEQUENCE [LARGE SCALE GENOMIC DNA]</scope>
    <source>
        <strain evidence="8 9">LMG 27802</strain>
    </source>
</reference>
<evidence type="ECO:0000256" key="3">
    <source>
        <dbReference type="ARBA" id="ARBA00022692"/>
    </source>
</evidence>
<keyword evidence="3 6" id="KW-0812">Transmembrane</keyword>
<evidence type="ECO:0000259" key="7">
    <source>
        <dbReference type="Pfam" id="PF13244"/>
    </source>
</evidence>
<dbReference type="GO" id="GO:0005886">
    <property type="term" value="C:plasma membrane"/>
    <property type="evidence" value="ECO:0007669"/>
    <property type="project" value="UniProtKB-SubCell"/>
</dbReference>
<keyword evidence="5 6" id="KW-0472">Membrane</keyword>